<feature type="domain" description="3-keto-alpha-glucoside-1,2-lyase/3-keto-2-hydroxy-glucal hydratase" evidence="2">
    <location>
        <begin position="42"/>
        <end position="255"/>
    </location>
</feature>
<evidence type="ECO:0000313" key="8">
    <source>
        <dbReference type="Proteomes" id="UP000095591"/>
    </source>
</evidence>
<evidence type="ECO:0000313" key="4">
    <source>
        <dbReference type="EMBL" id="MCB6517903.1"/>
    </source>
</evidence>
<dbReference type="InterPro" id="IPR010496">
    <property type="entry name" value="AL/BT2_dom"/>
</dbReference>
<reference evidence="5" key="6">
    <citation type="submission" date="2023-01" db="EMBL/GenBank/DDBJ databases">
        <title>Human gut microbiome strain richness.</title>
        <authorList>
            <person name="Chen-Liaw A."/>
        </authorList>
    </citation>
    <scope>NUCLEOTIDE SEQUENCE</scope>
    <source>
        <strain evidence="5">RTP21484st1_E5_RTP21484_190118</strain>
    </source>
</reference>
<evidence type="ECO:0000313" key="5">
    <source>
        <dbReference type="EMBL" id="MDB9004912.1"/>
    </source>
</evidence>
<dbReference type="Proteomes" id="UP000095591">
    <property type="component" value="Unassembled WGS sequence"/>
</dbReference>
<reference evidence="6" key="3">
    <citation type="journal article" date="2018" name="BMC Genomics">
        <title>Whole genome sequencing and function prediction of 133 gut anaerobes isolated from chicken caecum in pure cultures.</title>
        <authorList>
            <person name="Medvecky M."/>
            <person name="Cejkova D."/>
            <person name="Polansky O."/>
            <person name="Karasova D."/>
            <person name="Kubasova T."/>
            <person name="Cizek A."/>
            <person name="Rychlik I."/>
        </authorList>
    </citation>
    <scope>NUCLEOTIDE SEQUENCE</scope>
    <source>
        <strain evidence="6">An199</strain>
    </source>
</reference>
<dbReference type="AlphaFoldDB" id="A0A173VPM3"/>
<dbReference type="Proteomes" id="UP001198806">
    <property type="component" value="Unassembled WGS sequence"/>
</dbReference>
<feature type="chain" id="PRO_5014250487" evidence="1">
    <location>
        <begin position="19"/>
        <end position="258"/>
    </location>
</feature>
<dbReference type="EMBL" id="JAJCNI010000008">
    <property type="protein sequence ID" value="MCB6517903.1"/>
    <property type="molecule type" value="Genomic_DNA"/>
</dbReference>
<evidence type="ECO:0000313" key="3">
    <source>
        <dbReference type="EMBL" id="CUN28954.1"/>
    </source>
</evidence>
<evidence type="ECO:0000313" key="6">
    <source>
        <dbReference type="EMBL" id="OUP20645.1"/>
    </source>
</evidence>
<protein>
    <submittedName>
        <fullName evidence="4">DUF1080 domain-containing protein</fullName>
    </submittedName>
    <submittedName>
        <fullName evidence="3">Domain of Uncharacterized Function (DUF1080)</fullName>
    </submittedName>
    <submittedName>
        <fullName evidence="6">Glycosyl hydrolase</fullName>
    </submittedName>
</protein>
<dbReference type="Proteomes" id="UP000501982">
    <property type="component" value="Chromosome"/>
</dbReference>
<keyword evidence="1" id="KW-0732">Signal</keyword>
<reference evidence="4" key="5">
    <citation type="submission" date="2021-10" db="EMBL/GenBank/DDBJ databases">
        <title>Collection of gut derived symbiotic bacterial strains cultured from healthy donors.</title>
        <authorList>
            <person name="Lin H."/>
            <person name="Littmann E."/>
            <person name="Kohout C."/>
            <person name="Pamer E.G."/>
        </authorList>
    </citation>
    <scope>NUCLEOTIDE SEQUENCE</scope>
    <source>
        <strain evidence="4">DFI.2.94</strain>
    </source>
</reference>
<reference evidence="3 8" key="1">
    <citation type="submission" date="2015-09" db="EMBL/GenBank/DDBJ databases">
        <authorList>
            <consortium name="Pathogen Informatics"/>
        </authorList>
    </citation>
    <scope>NUCLEOTIDE SEQUENCE [LARGE SCALE GENOMIC DNA]</scope>
    <source>
        <strain evidence="3 8">2789STDY5608872</strain>
    </source>
</reference>
<dbReference type="EMBL" id="CP051672">
    <property type="protein sequence ID" value="QJE26832.1"/>
    <property type="molecule type" value="Genomic_DNA"/>
</dbReference>
<organism evidence="3 8">
    <name type="scientific">Parabacteroides distasonis</name>
    <dbReference type="NCBI Taxonomy" id="823"/>
    <lineage>
        <taxon>Bacteria</taxon>
        <taxon>Pseudomonadati</taxon>
        <taxon>Bacteroidota</taxon>
        <taxon>Bacteroidia</taxon>
        <taxon>Bacteroidales</taxon>
        <taxon>Tannerellaceae</taxon>
        <taxon>Parabacteroides</taxon>
    </lineage>
</organism>
<evidence type="ECO:0000313" key="7">
    <source>
        <dbReference type="EMBL" id="QJE26832.1"/>
    </source>
</evidence>
<dbReference type="Proteomes" id="UP001210126">
    <property type="component" value="Unassembled WGS sequence"/>
</dbReference>
<dbReference type="GeneID" id="93524815"/>
<proteinExistence type="predicted"/>
<dbReference type="Pfam" id="PF06439">
    <property type="entry name" value="3keto-disac_hyd"/>
    <property type="match status" value="1"/>
</dbReference>
<keyword evidence="6" id="KW-0378">Hydrolase</keyword>
<accession>A0A173VPM3</accession>
<dbReference type="EMBL" id="JAQMPJ010000005">
    <property type="protein sequence ID" value="MDB9004912.1"/>
    <property type="molecule type" value="Genomic_DNA"/>
</dbReference>
<dbReference type="EMBL" id="NFJX01000004">
    <property type="protein sequence ID" value="OUP20645.1"/>
    <property type="molecule type" value="Genomic_DNA"/>
</dbReference>
<dbReference type="Proteomes" id="UP000195950">
    <property type="component" value="Unassembled WGS sequence"/>
</dbReference>
<evidence type="ECO:0000313" key="10">
    <source>
        <dbReference type="Proteomes" id="UP000501982"/>
    </source>
</evidence>
<evidence type="ECO:0000313" key="9">
    <source>
        <dbReference type="Proteomes" id="UP000195950"/>
    </source>
</evidence>
<feature type="signal peptide" evidence="1">
    <location>
        <begin position="1"/>
        <end position="18"/>
    </location>
</feature>
<dbReference type="RefSeq" id="WP_008773367.1">
    <property type="nucleotide sequence ID" value="NZ_CAJSZN010000006.1"/>
</dbReference>
<reference evidence="9" key="2">
    <citation type="submission" date="2017-04" db="EMBL/GenBank/DDBJ databases">
        <title>Function of individual gut microbiota members based on whole genome sequencing of pure cultures obtained from chicken caecum.</title>
        <authorList>
            <person name="Medvecky M."/>
            <person name="Cejkova D."/>
            <person name="Polansky O."/>
            <person name="Karasova D."/>
            <person name="Kubasova T."/>
            <person name="Cizek A."/>
            <person name="Rychlik I."/>
        </authorList>
    </citation>
    <scope>NUCLEOTIDE SEQUENCE [LARGE SCALE GENOMIC DNA]</scope>
    <source>
        <strain evidence="9">An199</strain>
    </source>
</reference>
<evidence type="ECO:0000256" key="1">
    <source>
        <dbReference type="SAM" id="SignalP"/>
    </source>
</evidence>
<dbReference type="GO" id="GO:0016787">
    <property type="term" value="F:hydrolase activity"/>
    <property type="evidence" value="ECO:0007669"/>
    <property type="project" value="UniProtKB-KW"/>
</dbReference>
<gene>
    <name evidence="6" type="ORF">B5F32_06925</name>
    <name evidence="3" type="ORF">ERS852429_03336</name>
    <name evidence="7" type="ORF">HHO38_00080</name>
    <name evidence="4" type="ORF">LI194_08860</name>
    <name evidence="5" type="ORF">PN599_07855</name>
</gene>
<sequence>MKKIVSIFLVTIYGVCMVACGSRSSSTEVKDNVLTEEEKAEGYTLLFNGKDFTGWKMFNGGDVKGWQVEDGVIVGYGNGGDVIADTTIKVSTDIVTVKNYHNFQIKWDWKIGAQGNSGFLYHVQEGPKYKAPFETGPEYQLIDDDNYPWVSETGKEGLEDWQKTGCNYAMYVPETKQVNPPGEWNSSMVLYKDGYVEHWLNGEKLFSFQEGSEDWKMRRYSGKWEAFPDYGISTTGKLCFQDHGSKVYFKNVKIKDLD</sequence>
<dbReference type="EMBL" id="CYXP01000008">
    <property type="protein sequence ID" value="CUN28954.1"/>
    <property type="molecule type" value="Genomic_DNA"/>
</dbReference>
<reference evidence="7 10" key="4">
    <citation type="submission" date="2020-04" db="EMBL/GenBank/DDBJ databases">
        <title>Complete Genomes and Methylome analysis of CBBP consortium that reverse antibiotic-induced susceptibility to vancomycin-resistant Enterococcus faecium infection.</title>
        <authorList>
            <person name="Fomenkov A."/>
            <person name="Zhang Z."/>
            <person name="Pamer E."/>
            <person name="Roberts R.J."/>
        </authorList>
    </citation>
    <scope>NUCLEOTIDE SEQUENCE [LARGE SCALE GENOMIC DNA]</scope>
    <source>
        <strain evidence="10">CBBP</strain>
        <strain evidence="7">CBBP-1</strain>
    </source>
</reference>
<evidence type="ECO:0000259" key="2">
    <source>
        <dbReference type="Pfam" id="PF06439"/>
    </source>
</evidence>
<dbReference type="Gene3D" id="2.60.120.560">
    <property type="entry name" value="Exo-inulinase, domain 1"/>
    <property type="match status" value="1"/>
</dbReference>
<name>A0A173VPM3_PARDI</name>